<evidence type="ECO:0000256" key="8">
    <source>
        <dbReference type="SAM" id="MobiDB-lite"/>
    </source>
</evidence>
<name>A0ABQ4CAH2_9ACTN</name>
<evidence type="ECO:0000313" key="12">
    <source>
        <dbReference type="Proteomes" id="UP000624325"/>
    </source>
</evidence>
<feature type="transmembrane region" description="Helical" evidence="9">
    <location>
        <begin position="34"/>
        <end position="58"/>
    </location>
</feature>
<evidence type="ECO:0000313" key="11">
    <source>
        <dbReference type="EMBL" id="GIF59780.1"/>
    </source>
</evidence>
<feature type="region of interest" description="Disordered" evidence="8">
    <location>
        <begin position="717"/>
        <end position="739"/>
    </location>
</feature>
<evidence type="ECO:0000256" key="1">
    <source>
        <dbReference type="ARBA" id="ARBA00000085"/>
    </source>
</evidence>
<dbReference type="Pfam" id="PF02518">
    <property type="entry name" value="HATPase_c"/>
    <property type="match status" value="1"/>
</dbReference>
<proteinExistence type="predicted"/>
<keyword evidence="3" id="KW-0597">Phosphoprotein</keyword>
<dbReference type="Pfam" id="PF08376">
    <property type="entry name" value="NIT"/>
    <property type="match status" value="1"/>
</dbReference>
<dbReference type="SUPFAM" id="SSF55874">
    <property type="entry name" value="ATPase domain of HSP90 chaperone/DNA topoisomerase II/histidine kinase"/>
    <property type="match status" value="1"/>
</dbReference>
<dbReference type="InterPro" id="IPR013587">
    <property type="entry name" value="Nitrate/nitrite_sensing"/>
</dbReference>
<keyword evidence="6 11" id="KW-0418">Kinase</keyword>
<dbReference type="RefSeq" id="WP_203706606.1">
    <property type="nucleotide sequence ID" value="NZ_BAAALU010000009.1"/>
</dbReference>
<dbReference type="EC" id="2.7.13.3" evidence="2"/>
<dbReference type="PROSITE" id="PS50109">
    <property type="entry name" value="HIS_KIN"/>
    <property type="match status" value="1"/>
</dbReference>
<evidence type="ECO:0000256" key="4">
    <source>
        <dbReference type="ARBA" id="ARBA00022679"/>
    </source>
</evidence>
<dbReference type="Gene3D" id="3.30.565.10">
    <property type="entry name" value="Histidine kinase-like ATPase, C-terminal domain"/>
    <property type="match status" value="1"/>
</dbReference>
<dbReference type="InterPro" id="IPR050428">
    <property type="entry name" value="TCS_sensor_his_kinase"/>
</dbReference>
<feature type="region of interest" description="Disordered" evidence="8">
    <location>
        <begin position="751"/>
        <end position="821"/>
    </location>
</feature>
<keyword evidence="4" id="KW-0808">Transferase</keyword>
<accession>A0ABQ4CAH2</accession>
<reference evidence="11 12" key="1">
    <citation type="submission" date="2021-01" db="EMBL/GenBank/DDBJ databases">
        <title>Whole genome shotgun sequence of Asanoa iriomotensis NBRC 100142.</title>
        <authorList>
            <person name="Komaki H."/>
            <person name="Tamura T."/>
        </authorList>
    </citation>
    <scope>NUCLEOTIDE SEQUENCE [LARGE SCALE GENOMIC DNA]</scope>
    <source>
        <strain evidence="11 12">NBRC 100142</strain>
    </source>
</reference>
<evidence type="ECO:0000256" key="3">
    <source>
        <dbReference type="ARBA" id="ARBA00022553"/>
    </source>
</evidence>
<dbReference type="PANTHER" id="PTHR45436">
    <property type="entry name" value="SENSOR HISTIDINE KINASE YKOH"/>
    <property type="match status" value="1"/>
</dbReference>
<dbReference type="InterPro" id="IPR003594">
    <property type="entry name" value="HATPase_dom"/>
</dbReference>
<keyword evidence="12" id="KW-1185">Reference proteome</keyword>
<dbReference type="GO" id="GO:0016301">
    <property type="term" value="F:kinase activity"/>
    <property type="evidence" value="ECO:0007669"/>
    <property type="project" value="UniProtKB-KW"/>
</dbReference>
<dbReference type="SMART" id="SM00387">
    <property type="entry name" value="HATPase_c"/>
    <property type="match status" value="1"/>
</dbReference>
<protein>
    <recommendedName>
        <fullName evidence="2">histidine kinase</fullName>
        <ecNumber evidence="2">2.7.13.3</ecNumber>
    </recommendedName>
</protein>
<dbReference type="Proteomes" id="UP000624325">
    <property type="component" value="Unassembled WGS sequence"/>
</dbReference>
<dbReference type="InterPro" id="IPR005467">
    <property type="entry name" value="His_kinase_dom"/>
</dbReference>
<dbReference type="InterPro" id="IPR036890">
    <property type="entry name" value="HATPase_C_sf"/>
</dbReference>
<feature type="domain" description="Histidine kinase" evidence="10">
    <location>
        <begin position="448"/>
        <end position="658"/>
    </location>
</feature>
<sequence length="860" mass="91757">MAYSRAARGKHADAQLSERAGTSDYRRESIKRRVIRLVLIPSAAALAISLAASAYLVFNGFYNRAVANSVRQVSIPAVPALASVQQERALSIIYLTQRSRGLDGLLEQRQQTEERLGALRVAAENALSLAPESITSRWAKLTGYLDRLPTVRSTVDSRTGSPADVAAFYDELLAAATDLFDTQARVVPDATAAQGGLTATDVFRVSEAMSRAGSLINGALGSRTLSQADYLEFVQLVGAYHNLLQTIEPHLEPGARARYVALVESDPWQRLGRVEQSLIAAGSWRDGVPRNVSLDRGEWESLTHEVSLALADLTVQQADEVSAQALSTGNEQLFIASLASAIALLLVLLAAAWAVRQSRILVDRSLSIRLERLAKDAAEVVNQQLPTIMTRLSRGEQVDLSVEMPVPQYGADEIGRVGEVIQQALQVAVKAAADQATLRQAAQVMLRGVAHRPQMPLQAALMVVTEMQRQVGDAKMLGQLFDAHHKLAQTRRFLENLLILSGGQVGRKFRTAVPIRSVIKAAQSESRDYERVAVRTVPDVALAPQAITDVLHLLAELIDNALQFSPPGSEVTVTCNVVENGVAIEVEDRGLGMEPDELRRRNDLLVTGATPDITALRDGSTIGLHVVAELARRENVQVTLRSSAYGGTLAIVLVPKALILAPGAAPVDTDAARQPAMAGVSASPPQFRDGAVASPPQIRATPARAAGYAQPAGRYPAVASAPPMREEAAPEPRDGVLRTPQVSMFPVGTSAAMVAKDEPPSARAGRPVLEGRVVPEAPALEESGPEAQTRPRLPKRSPQAHLADGLRTEGPSAAEEGLATADQAAAVETSLARFARFRNNLHAGTSAPEVPGPSADQGTP</sequence>
<keyword evidence="5 9" id="KW-0812">Transmembrane</keyword>
<evidence type="ECO:0000256" key="2">
    <source>
        <dbReference type="ARBA" id="ARBA00012438"/>
    </source>
</evidence>
<feature type="region of interest" description="Disordered" evidence="8">
    <location>
        <begin position="1"/>
        <end position="20"/>
    </location>
</feature>
<evidence type="ECO:0000259" key="10">
    <source>
        <dbReference type="PROSITE" id="PS50109"/>
    </source>
</evidence>
<comment type="catalytic activity">
    <reaction evidence="1">
        <text>ATP + protein L-histidine = ADP + protein N-phospho-L-histidine.</text>
        <dbReference type="EC" id="2.7.13.3"/>
    </reaction>
</comment>
<dbReference type="EMBL" id="BONC01000053">
    <property type="protein sequence ID" value="GIF59780.1"/>
    <property type="molecule type" value="Genomic_DNA"/>
</dbReference>
<gene>
    <name evidence="11" type="ORF">Air01nite_58750</name>
</gene>
<keyword evidence="7 9" id="KW-1133">Transmembrane helix</keyword>
<dbReference type="PANTHER" id="PTHR45436:SF5">
    <property type="entry name" value="SENSOR HISTIDINE KINASE TRCS"/>
    <property type="match status" value="1"/>
</dbReference>
<evidence type="ECO:0000256" key="5">
    <source>
        <dbReference type="ARBA" id="ARBA00022692"/>
    </source>
</evidence>
<keyword evidence="9" id="KW-0472">Membrane</keyword>
<feature type="compositionally biased region" description="Basic and acidic residues" evidence="8">
    <location>
        <begin position="724"/>
        <end position="736"/>
    </location>
</feature>
<comment type="caution">
    <text evidence="11">The sequence shown here is derived from an EMBL/GenBank/DDBJ whole genome shotgun (WGS) entry which is preliminary data.</text>
</comment>
<evidence type="ECO:0000256" key="9">
    <source>
        <dbReference type="SAM" id="Phobius"/>
    </source>
</evidence>
<organism evidence="11 12">
    <name type="scientific">Asanoa iriomotensis</name>
    <dbReference type="NCBI Taxonomy" id="234613"/>
    <lineage>
        <taxon>Bacteria</taxon>
        <taxon>Bacillati</taxon>
        <taxon>Actinomycetota</taxon>
        <taxon>Actinomycetes</taxon>
        <taxon>Micromonosporales</taxon>
        <taxon>Micromonosporaceae</taxon>
        <taxon>Asanoa</taxon>
    </lineage>
</organism>
<evidence type="ECO:0000256" key="6">
    <source>
        <dbReference type="ARBA" id="ARBA00022777"/>
    </source>
</evidence>
<evidence type="ECO:0000256" key="7">
    <source>
        <dbReference type="ARBA" id="ARBA00022989"/>
    </source>
</evidence>